<dbReference type="InterPro" id="IPR008969">
    <property type="entry name" value="CarboxyPept-like_regulatory"/>
</dbReference>
<evidence type="ECO:0000313" key="3">
    <source>
        <dbReference type="Proteomes" id="UP000197587"/>
    </source>
</evidence>
<gene>
    <name evidence="2" type="ORF">AP75_13195</name>
</gene>
<accession>A0A246B6Q1</accession>
<feature type="signal peptide" evidence="1">
    <location>
        <begin position="1"/>
        <end position="19"/>
    </location>
</feature>
<keyword evidence="3" id="KW-1185">Reference proteome</keyword>
<feature type="chain" id="PRO_5012331604" description="TonB-dependent receptor" evidence="1">
    <location>
        <begin position="20"/>
        <end position="908"/>
    </location>
</feature>
<evidence type="ECO:0008006" key="4">
    <source>
        <dbReference type="Google" id="ProtNLM"/>
    </source>
</evidence>
<reference evidence="2 3" key="2">
    <citation type="submission" date="2017-05" db="EMBL/GenBank/DDBJ databases">
        <title>Genome of Chryseobacterium haifense.</title>
        <authorList>
            <person name="Newman J.D."/>
        </authorList>
    </citation>
    <scope>NUCLEOTIDE SEQUENCE [LARGE SCALE GENOMIC DNA]</scope>
    <source>
        <strain evidence="2 3">DSM 19056</strain>
    </source>
</reference>
<sequence length="908" mass="103601">MKSFSSLFTFLFFSMITYAQTTVSGKITDSDGHPIPSASVTVEEQGKDAIMAYSITNSKGEFKVTFTSAEQNVELKAKAFNQKSFLKIIKNENQNLNFTMDSDATEIKEVKLKTKLITKKGDTISYDLKAFESKADRTLADVLKKIPGIEVNGDGSVLYQGEPINKFYVNGKDLMEGGYGTVNNSLPKDAVQKVEVMENHQPVKILQDKVPSENAALNVVLKKTVTMTGRGEVGVGMDPLLWNVKLTPMFFGQKNQWVVNYKANNNGESVEKEGNLLGFGNRWEGRRSQASQKSWTNLETADVPNVPEKRYLQNNVHFFSANLLTNPFKNKEWELKANASYTNNSIERSDNKLEIFQVGSPRLTSGGELTSFTANNFYTNAAKGELIFTKNAKKGFFKNTTTWNGFWNESDAMTQRNAIKEDALGNTYAENHSSTQGLHSPSGMIQNSLSAILPWKEKLFNVMSYFSYQTDKQTLTINPSSYLNMEENFPEADQFNISQQFAKSNTLLANHSASVGFSYKKFTFTPEIGLNLSFNKLESVLLGENINFNSYGSEYENDMEWNEIQPYTQVGVNYKASNFNLSLNLPLNFYGITYKDNLRNQYLDNNKTVFEPSIFASYDFASFFKWWVFANQSYDFGNFGFLYGGKMLTSPLGLTMRYDAQNPLMPEYLSRNLGTRLEYRNPLNNLFFNVRFGYNTNDRNIIEKFTGQGFSSQLSLAAIDNKVISRTQSAEIGKYFPKFKTNASLSFSNSNSNGFTFYNDLQRTKANRQNLGVKFNNTYFSWLSVDYNISLNWTENINESFNISQKNSGWSHNLAAYVYPMENHTIGFFWDDLNTKSGSESYRNSFYDLSYQYTWSKKKIDFEIKWLNIGNKKAFEDISYSPEFLLTTKRTMYIRPSQVMFTVKFNFK</sequence>
<comment type="caution">
    <text evidence="2">The sequence shown here is derived from an EMBL/GenBank/DDBJ whole genome shotgun (WGS) entry which is preliminary data.</text>
</comment>
<dbReference type="Gene3D" id="2.60.40.1120">
    <property type="entry name" value="Carboxypeptidase-like, regulatory domain"/>
    <property type="match status" value="1"/>
</dbReference>
<protein>
    <recommendedName>
        <fullName evidence="4">TonB-dependent receptor</fullName>
    </recommendedName>
</protein>
<evidence type="ECO:0000256" key="1">
    <source>
        <dbReference type="SAM" id="SignalP"/>
    </source>
</evidence>
<reference evidence="2 3" key="1">
    <citation type="submission" date="2014-01" db="EMBL/GenBank/DDBJ databases">
        <authorList>
            <consortium name="Genome Consortium for Active Teaching"/>
            <person name="Sontag T.C."/>
            <person name="Newman J.D."/>
        </authorList>
    </citation>
    <scope>NUCLEOTIDE SEQUENCE [LARGE SCALE GENOMIC DNA]</scope>
    <source>
        <strain evidence="2 3">DSM 19056</strain>
    </source>
</reference>
<keyword evidence="1" id="KW-0732">Signal</keyword>
<dbReference type="Proteomes" id="UP000197587">
    <property type="component" value="Unassembled WGS sequence"/>
</dbReference>
<dbReference type="SUPFAM" id="SSF49464">
    <property type="entry name" value="Carboxypeptidase regulatory domain-like"/>
    <property type="match status" value="1"/>
</dbReference>
<dbReference type="EMBL" id="JASZ02000046">
    <property type="protein sequence ID" value="OWK97059.1"/>
    <property type="molecule type" value="Genomic_DNA"/>
</dbReference>
<proteinExistence type="predicted"/>
<evidence type="ECO:0000313" key="2">
    <source>
        <dbReference type="EMBL" id="OWK97059.1"/>
    </source>
</evidence>
<dbReference type="SUPFAM" id="SSF56935">
    <property type="entry name" value="Porins"/>
    <property type="match status" value="1"/>
</dbReference>
<dbReference type="Pfam" id="PF13620">
    <property type="entry name" value="CarboxypepD_reg"/>
    <property type="match status" value="1"/>
</dbReference>
<name>A0A246B6Q1_9FLAO</name>
<dbReference type="AlphaFoldDB" id="A0A246B6Q1"/>
<organism evidence="2 3">
    <name type="scientific">Kaistella haifensis DSM 19056</name>
    <dbReference type="NCBI Taxonomy" id="1450526"/>
    <lineage>
        <taxon>Bacteria</taxon>
        <taxon>Pseudomonadati</taxon>
        <taxon>Bacteroidota</taxon>
        <taxon>Flavobacteriia</taxon>
        <taxon>Flavobacteriales</taxon>
        <taxon>Weeksellaceae</taxon>
        <taxon>Chryseobacterium group</taxon>
        <taxon>Kaistella</taxon>
    </lineage>
</organism>